<evidence type="ECO:0000313" key="1">
    <source>
        <dbReference type="EMBL" id="MBV7390525.1"/>
    </source>
</evidence>
<name>A0ABS6TCB3_9ENTE</name>
<dbReference type="EMBL" id="JAHUZB010000003">
    <property type="protein sequence ID" value="MBV7390525.1"/>
    <property type="molecule type" value="Genomic_DNA"/>
</dbReference>
<keyword evidence="2" id="KW-1185">Reference proteome</keyword>
<protein>
    <submittedName>
        <fullName evidence="1">Uncharacterized protein</fullName>
    </submittedName>
</protein>
<proteinExistence type="predicted"/>
<evidence type="ECO:0000313" key="2">
    <source>
        <dbReference type="Proteomes" id="UP000774130"/>
    </source>
</evidence>
<gene>
    <name evidence="1" type="ORF">KUA55_07525</name>
</gene>
<reference evidence="1 2" key="1">
    <citation type="submission" date="2021-06" db="EMBL/GenBank/DDBJ databases">
        <title>Enterococcus alishanensis sp. nov., a novel lactic acid bacterium isolated from fresh coffee beans.</title>
        <authorList>
            <person name="Chen Y.-S."/>
        </authorList>
    </citation>
    <scope>NUCLEOTIDE SEQUENCE [LARGE SCALE GENOMIC DNA]</scope>
    <source>
        <strain evidence="1 2">ALS3</strain>
    </source>
</reference>
<dbReference type="RefSeq" id="WP_218325587.1">
    <property type="nucleotide sequence ID" value="NZ_JAHUZB010000003.1"/>
</dbReference>
<sequence length="85" mass="10138">MADYEKKEENVLNNIADTVVRLDGELDKLNSLNEDTTKKHEFKKWYAEKKAIHEIKHILHEVGKYAKYDDDEMKKIDDYFTNFEG</sequence>
<organism evidence="1 2">
    <name type="scientific">Enterococcus alishanensis</name>
    <dbReference type="NCBI Taxonomy" id="1303817"/>
    <lineage>
        <taxon>Bacteria</taxon>
        <taxon>Bacillati</taxon>
        <taxon>Bacillota</taxon>
        <taxon>Bacilli</taxon>
        <taxon>Lactobacillales</taxon>
        <taxon>Enterococcaceae</taxon>
        <taxon>Enterococcus</taxon>
    </lineage>
</organism>
<accession>A0ABS6TCB3</accession>
<comment type="caution">
    <text evidence="1">The sequence shown here is derived from an EMBL/GenBank/DDBJ whole genome shotgun (WGS) entry which is preliminary data.</text>
</comment>
<dbReference type="Proteomes" id="UP000774130">
    <property type="component" value="Unassembled WGS sequence"/>
</dbReference>